<reference evidence="2 3" key="1">
    <citation type="submission" date="2019-09" db="EMBL/GenBank/DDBJ databases">
        <title>The hologenome of the rock-dwelling lichen Lasallia pustulata.</title>
        <authorList>
            <person name="Greshake Tzovaras B."/>
            <person name="Segers F."/>
            <person name="Bicker A."/>
            <person name="Dal Grande F."/>
            <person name="Otte J."/>
            <person name="Hankeln T."/>
            <person name="Schmitt I."/>
            <person name="Ebersberger I."/>
        </authorList>
    </citation>
    <scope>NUCLEOTIDE SEQUENCE [LARGE SCALE GENOMIC DNA]</scope>
    <source>
        <strain evidence="2">A1-1</strain>
    </source>
</reference>
<protein>
    <submittedName>
        <fullName evidence="2">Uncharacterized protein</fullName>
    </submittedName>
</protein>
<feature type="compositionally biased region" description="Low complexity" evidence="1">
    <location>
        <begin position="294"/>
        <end position="305"/>
    </location>
</feature>
<dbReference type="AlphaFoldDB" id="A0A5M8PEU3"/>
<evidence type="ECO:0000313" key="2">
    <source>
        <dbReference type="EMBL" id="KAA6407877.1"/>
    </source>
</evidence>
<accession>A0A5M8PEU3</accession>
<sequence>MAAVSALHDGGSFPSSRNLQREHGAWEFSVPVTHEQSRNFSFPKSYATNNNHSRRAPTPQQQQKEQQLQSDFQIRSHHTDGVPGPQRIFIQPDSPGQFEQPQPQPQPGLVQNTTSTYLVPYATDGLGRRLGDISRSGSECDSLLDLYNHRRSMFNPIDDNERAGMVGEPYLDGEELDSSRWIHRDKLAMIESQEMQQAGFTFPRPETSRSSSNRRREHSRDQYSNGIRPSSSDVPHARQENWQRMQSPSPEQREIEAEGNHAHYNLPSPEETAAEPNEEINTQPLYRQPGMRASPSRIPILTSSPLPIPQEHLERDTPLPRKRVASGNWSGGDEDGLAYPKIRRRSQSLGSQTLFDSREPPNNASTPRSRPVSRGLATPSAMDRKTSLRAGPISGERSTSTASRAVSTSQKPRTTSATHRSSPAQRPHTRPGPDGRPATAVNRPEGEAPWLATMYKPDPRLPPEQQMLPTHAKRLQQEQWEKEGKSGPAFDGESTPLPAHTQDNLQPPSPAGGDKPEGTKADGNQAWPLKPAPKPPSMISRAETNGTEHGGYSTIPRVQGLPGTPSLSKVSSPIPPQQPFQMQDPPKEKAPKEKACGCCVMM</sequence>
<comment type="caution">
    <text evidence="2">The sequence shown here is derived from an EMBL/GenBank/DDBJ whole genome shotgun (WGS) entry which is preliminary data.</text>
</comment>
<dbReference type="EMBL" id="VXIT01000015">
    <property type="protein sequence ID" value="KAA6407877.1"/>
    <property type="molecule type" value="Genomic_DNA"/>
</dbReference>
<feature type="region of interest" description="Disordered" evidence="1">
    <location>
        <begin position="195"/>
        <end position="595"/>
    </location>
</feature>
<feature type="compositionally biased region" description="Basic and acidic residues" evidence="1">
    <location>
        <begin position="251"/>
        <end position="261"/>
    </location>
</feature>
<proteinExistence type="predicted"/>
<organism evidence="2 3">
    <name type="scientific">Lasallia pustulata</name>
    <dbReference type="NCBI Taxonomy" id="136370"/>
    <lineage>
        <taxon>Eukaryota</taxon>
        <taxon>Fungi</taxon>
        <taxon>Dikarya</taxon>
        <taxon>Ascomycota</taxon>
        <taxon>Pezizomycotina</taxon>
        <taxon>Lecanoromycetes</taxon>
        <taxon>OSLEUM clade</taxon>
        <taxon>Umbilicariomycetidae</taxon>
        <taxon>Umbilicariales</taxon>
        <taxon>Umbilicariaceae</taxon>
        <taxon>Lasallia</taxon>
    </lineage>
</organism>
<gene>
    <name evidence="2" type="ORF">FRX48_08228</name>
</gene>
<feature type="compositionally biased region" description="Low complexity" evidence="1">
    <location>
        <begin position="397"/>
        <end position="409"/>
    </location>
</feature>
<feature type="compositionally biased region" description="Polar residues" evidence="1">
    <location>
        <begin position="38"/>
        <end position="51"/>
    </location>
</feature>
<feature type="compositionally biased region" description="Polar residues" evidence="1">
    <location>
        <begin position="347"/>
        <end position="368"/>
    </location>
</feature>
<dbReference type="OrthoDB" id="418495at2759"/>
<feature type="compositionally biased region" description="Polar residues" evidence="1">
    <location>
        <begin position="410"/>
        <end position="424"/>
    </location>
</feature>
<evidence type="ECO:0000256" key="1">
    <source>
        <dbReference type="SAM" id="MobiDB-lite"/>
    </source>
</evidence>
<feature type="compositionally biased region" description="Basic and acidic residues" evidence="1">
    <location>
        <begin position="585"/>
        <end position="595"/>
    </location>
</feature>
<feature type="region of interest" description="Disordered" evidence="1">
    <location>
        <begin position="1"/>
        <end position="111"/>
    </location>
</feature>
<feature type="compositionally biased region" description="Basic and acidic residues" evidence="1">
    <location>
        <begin position="475"/>
        <end position="485"/>
    </location>
</feature>
<name>A0A5M8PEU3_9LECA</name>
<dbReference type="Proteomes" id="UP000324767">
    <property type="component" value="Unassembled WGS sequence"/>
</dbReference>
<feature type="compositionally biased region" description="Polar residues" evidence="1">
    <location>
        <begin position="222"/>
        <end position="233"/>
    </location>
</feature>
<evidence type="ECO:0000313" key="3">
    <source>
        <dbReference type="Proteomes" id="UP000324767"/>
    </source>
</evidence>
<feature type="compositionally biased region" description="Low complexity" evidence="1">
    <location>
        <begin position="60"/>
        <end position="73"/>
    </location>
</feature>